<protein>
    <recommendedName>
        <fullName evidence="4">DUF19 domain-containing protein</fullName>
    </recommendedName>
</protein>
<evidence type="ECO:0000313" key="2">
    <source>
        <dbReference type="EMBL" id="GBM71928.1"/>
    </source>
</evidence>
<gene>
    <name evidence="2" type="ORF">AVEN_164266_1</name>
</gene>
<organism evidence="2 3">
    <name type="scientific">Araneus ventricosus</name>
    <name type="common">Orbweaver spider</name>
    <name type="synonym">Epeira ventricosa</name>
    <dbReference type="NCBI Taxonomy" id="182803"/>
    <lineage>
        <taxon>Eukaryota</taxon>
        <taxon>Metazoa</taxon>
        <taxon>Ecdysozoa</taxon>
        <taxon>Arthropoda</taxon>
        <taxon>Chelicerata</taxon>
        <taxon>Arachnida</taxon>
        <taxon>Araneae</taxon>
        <taxon>Araneomorphae</taxon>
        <taxon>Entelegynae</taxon>
        <taxon>Araneoidea</taxon>
        <taxon>Araneidae</taxon>
        <taxon>Araneus</taxon>
    </lineage>
</organism>
<evidence type="ECO:0000313" key="3">
    <source>
        <dbReference type="Proteomes" id="UP000499080"/>
    </source>
</evidence>
<evidence type="ECO:0000256" key="1">
    <source>
        <dbReference type="SAM" id="SignalP"/>
    </source>
</evidence>
<dbReference type="Proteomes" id="UP000499080">
    <property type="component" value="Unassembled WGS sequence"/>
</dbReference>
<accession>A0A4Y2I2T1</accession>
<dbReference type="EMBL" id="BGPR01002344">
    <property type="protein sequence ID" value="GBM71928.1"/>
    <property type="molecule type" value="Genomic_DNA"/>
</dbReference>
<feature type="signal peptide" evidence="1">
    <location>
        <begin position="1"/>
        <end position="20"/>
    </location>
</feature>
<dbReference type="AlphaFoldDB" id="A0A4Y2I2T1"/>
<proteinExistence type="predicted"/>
<reference evidence="2 3" key="1">
    <citation type="journal article" date="2019" name="Sci. Rep.">
        <title>Orb-weaving spider Araneus ventricosus genome elucidates the spidroin gene catalogue.</title>
        <authorList>
            <person name="Kono N."/>
            <person name="Nakamura H."/>
            <person name="Ohtoshi R."/>
            <person name="Moran D.A.P."/>
            <person name="Shinohara A."/>
            <person name="Yoshida Y."/>
            <person name="Fujiwara M."/>
            <person name="Mori M."/>
            <person name="Tomita M."/>
            <person name="Arakawa K."/>
        </authorList>
    </citation>
    <scope>NUCLEOTIDE SEQUENCE [LARGE SCALE GENOMIC DNA]</scope>
</reference>
<keyword evidence="3" id="KW-1185">Reference proteome</keyword>
<sequence>MRFNMLVALQVLLVATLAFAEEEMSMAEVQKIMCDEDNTEISDAMLACLGEMDLSSFMETAKECYPGMEGTSPDELMEYQCSQSPEDLENGDKCAMEKLEEAGKDEEMEEMTNQMEVFI</sequence>
<name>A0A4Y2I2T1_ARAVE</name>
<comment type="caution">
    <text evidence="2">The sequence shown here is derived from an EMBL/GenBank/DDBJ whole genome shotgun (WGS) entry which is preliminary data.</text>
</comment>
<feature type="chain" id="PRO_5021296850" description="DUF19 domain-containing protein" evidence="1">
    <location>
        <begin position="21"/>
        <end position="119"/>
    </location>
</feature>
<dbReference type="OrthoDB" id="6433743at2759"/>
<evidence type="ECO:0008006" key="4">
    <source>
        <dbReference type="Google" id="ProtNLM"/>
    </source>
</evidence>
<keyword evidence="1" id="KW-0732">Signal</keyword>